<dbReference type="InterPro" id="IPR006362">
    <property type="entry name" value="Cbl_synth_CobM/CibF"/>
</dbReference>
<evidence type="ECO:0000313" key="9">
    <source>
        <dbReference type="EMBL" id="HIH69591.1"/>
    </source>
</evidence>
<proteinExistence type="inferred from homology"/>
<dbReference type="InterPro" id="IPR014776">
    <property type="entry name" value="4pyrrole_Mease_sub2"/>
</dbReference>
<comment type="similarity">
    <text evidence="2 7">Belongs to the precorrin methyltransferase family.</text>
</comment>
<dbReference type="SUPFAM" id="SSF53790">
    <property type="entry name" value="Tetrapyrrole methylase"/>
    <property type="match status" value="1"/>
</dbReference>
<comment type="caution">
    <text evidence="9">The sequence shown here is derived from an EMBL/GenBank/DDBJ whole genome shotgun (WGS) entry which is preliminary data.</text>
</comment>
<dbReference type="Gene3D" id="3.40.1010.10">
    <property type="entry name" value="Cobalt-precorrin-4 Transmethylase, Domain 1"/>
    <property type="match status" value="1"/>
</dbReference>
<evidence type="ECO:0000256" key="3">
    <source>
        <dbReference type="ARBA" id="ARBA00022573"/>
    </source>
</evidence>
<feature type="domain" description="Tetrapyrrole methylase" evidence="8">
    <location>
        <begin position="2"/>
        <end position="201"/>
    </location>
</feature>
<organism evidence="9 10">
    <name type="scientific">Methermicoccus shengliensis</name>
    <dbReference type="NCBI Taxonomy" id="660064"/>
    <lineage>
        <taxon>Archaea</taxon>
        <taxon>Methanobacteriati</taxon>
        <taxon>Methanobacteriota</taxon>
        <taxon>Stenosarchaea group</taxon>
        <taxon>Methanomicrobia</taxon>
        <taxon>Methanosarcinales</taxon>
        <taxon>Methermicoccaceae</taxon>
        <taxon>Methermicoccus</taxon>
    </lineage>
</organism>
<dbReference type="GO" id="GO:0046026">
    <property type="term" value="F:precorrin-4 C11-methyltransferase activity"/>
    <property type="evidence" value="ECO:0007669"/>
    <property type="project" value="InterPro"/>
</dbReference>
<keyword evidence="4 7" id="KW-0489">Methyltransferase</keyword>
<gene>
    <name evidence="9" type="ORF">HA299_03075</name>
</gene>
<evidence type="ECO:0000256" key="6">
    <source>
        <dbReference type="ARBA" id="ARBA00022691"/>
    </source>
</evidence>
<evidence type="ECO:0000256" key="5">
    <source>
        <dbReference type="ARBA" id="ARBA00022679"/>
    </source>
</evidence>
<dbReference type="CDD" id="cd11641">
    <property type="entry name" value="Precorrin-4_C11-MT"/>
    <property type="match status" value="1"/>
</dbReference>
<dbReference type="InterPro" id="IPR003043">
    <property type="entry name" value="Uropor_MeTrfase_CS"/>
</dbReference>
<evidence type="ECO:0000256" key="2">
    <source>
        <dbReference type="ARBA" id="ARBA00005879"/>
    </source>
</evidence>
<protein>
    <submittedName>
        <fullName evidence="9">Cobalt-precorrin-4 C(11)-methyltransferase</fullName>
    </submittedName>
</protein>
<sequence>MKVYFVGFGPGDPELLTLRGYRLLKEADLIIYPGSLIGEEFLSEFDAEKVNSYGMSLEQIADTIEDAIRAKKKVVRLQSGDPSVYGAIAEQMNALAMRGIECEVVPGVSSVFASAAALGAELTSLAPSVVITRPAGKTLEHDNLRELAALPCTLVVLLGIDKVDYVCEVVGAIRGMDEPAAVVYHASREDERVVRGTLEDIPEKVHKAGIERTATLIIGRSLEGFRRSVLYA</sequence>
<dbReference type="Proteomes" id="UP000600363">
    <property type="component" value="Unassembled WGS sequence"/>
</dbReference>
<dbReference type="PANTHER" id="PTHR45790:SF4">
    <property type="entry name" value="COBALT-PRECORRIN-4 C(11)-METHYLTRANSFERASE"/>
    <property type="match status" value="1"/>
</dbReference>
<dbReference type="EMBL" id="DUIH01000011">
    <property type="protein sequence ID" value="HIH69591.1"/>
    <property type="molecule type" value="Genomic_DNA"/>
</dbReference>
<accession>A0A832RYB1</accession>
<dbReference type="Pfam" id="PF00590">
    <property type="entry name" value="TP_methylase"/>
    <property type="match status" value="1"/>
</dbReference>
<reference evidence="9" key="1">
    <citation type="journal article" date="2020" name="bioRxiv">
        <title>A rank-normalized archaeal taxonomy based on genome phylogeny resolves widespread incomplete and uneven classifications.</title>
        <authorList>
            <person name="Rinke C."/>
            <person name="Chuvochina M."/>
            <person name="Mussig A.J."/>
            <person name="Chaumeil P.-A."/>
            <person name="Waite D.W."/>
            <person name="Whitman W.B."/>
            <person name="Parks D.H."/>
            <person name="Hugenholtz P."/>
        </authorList>
    </citation>
    <scope>NUCLEOTIDE SEQUENCE</scope>
    <source>
        <strain evidence="9">UBA12518</strain>
    </source>
</reference>
<name>A0A832RYB1_9EURY</name>
<dbReference type="Gene3D" id="3.30.950.10">
    <property type="entry name" value="Methyltransferase, Cobalt-precorrin-4 Transmethylase, Domain 2"/>
    <property type="match status" value="1"/>
</dbReference>
<dbReference type="UniPathway" id="UPA00148"/>
<keyword evidence="6" id="KW-0949">S-adenosyl-L-methionine</keyword>
<dbReference type="InterPro" id="IPR014777">
    <property type="entry name" value="4pyrrole_Mease_sub1"/>
</dbReference>
<evidence type="ECO:0000256" key="7">
    <source>
        <dbReference type="RuleBase" id="RU003960"/>
    </source>
</evidence>
<dbReference type="GO" id="GO:0009236">
    <property type="term" value="P:cobalamin biosynthetic process"/>
    <property type="evidence" value="ECO:0007669"/>
    <property type="project" value="UniProtKB-UniPathway"/>
</dbReference>
<evidence type="ECO:0000259" key="8">
    <source>
        <dbReference type="Pfam" id="PF00590"/>
    </source>
</evidence>
<evidence type="ECO:0000313" key="10">
    <source>
        <dbReference type="Proteomes" id="UP000600363"/>
    </source>
</evidence>
<evidence type="ECO:0000256" key="4">
    <source>
        <dbReference type="ARBA" id="ARBA00022603"/>
    </source>
</evidence>
<dbReference type="RefSeq" id="WP_042687346.1">
    <property type="nucleotide sequence ID" value="NZ_DUIH01000011.1"/>
</dbReference>
<dbReference type="PROSITE" id="PS00840">
    <property type="entry name" value="SUMT_2"/>
    <property type="match status" value="1"/>
</dbReference>
<dbReference type="InterPro" id="IPR050161">
    <property type="entry name" value="Siro_Cobalamin_biosynth"/>
</dbReference>
<keyword evidence="3" id="KW-0169">Cobalamin biosynthesis</keyword>
<comment type="pathway">
    <text evidence="1">Cofactor biosynthesis; adenosylcobalamin biosynthesis.</text>
</comment>
<dbReference type="AlphaFoldDB" id="A0A832RYB1"/>
<dbReference type="InterPro" id="IPR000878">
    <property type="entry name" value="4pyrrol_Mease"/>
</dbReference>
<keyword evidence="5 7" id="KW-0808">Transferase</keyword>
<dbReference type="PANTHER" id="PTHR45790">
    <property type="entry name" value="SIROHEME SYNTHASE-RELATED"/>
    <property type="match status" value="1"/>
</dbReference>
<dbReference type="GO" id="GO:0032259">
    <property type="term" value="P:methylation"/>
    <property type="evidence" value="ECO:0007669"/>
    <property type="project" value="UniProtKB-KW"/>
</dbReference>
<dbReference type="InterPro" id="IPR035996">
    <property type="entry name" value="4pyrrol_Methylase_sf"/>
</dbReference>
<evidence type="ECO:0000256" key="1">
    <source>
        <dbReference type="ARBA" id="ARBA00004953"/>
    </source>
</evidence>